<keyword evidence="2" id="KW-0812">Transmembrane</keyword>
<comment type="caution">
    <text evidence="3">The sequence shown here is derived from an EMBL/GenBank/DDBJ whole genome shotgun (WGS) entry which is preliminary data.</text>
</comment>
<proteinExistence type="predicted"/>
<accession>A0A8H4NS51</accession>
<keyword evidence="4" id="KW-1185">Reference proteome</keyword>
<name>A0A8H4NS51_9HYPO</name>
<feature type="region of interest" description="Disordered" evidence="1">
    <location>
        <begin position="300"/>
        <end position="348"/>
    </location>
</feature>
<feature type="region of interest" description="Disordered" evidence="1">
    <location>
        <begin position="156"/>
        <end position="221"/>
    </location>
</feature>
<evidence type="ECO:0000313" key="4">
    <source>
        <dbReference type="Proteomes" id="UP000605986"/>
    </source>
</evidence>
<dbReference type="OrthoDB" id="5106500at2759"/>
<evidence type="ECO:0000256" key="2">
    <source>
        <dbReference type="SAM" id="Phobius"/>
    </source>
</evidence>
<feature type="transmembrane region" description="Helical" evidence="2">
    <location>
        <begin position="225"/>
        <end position="246"/>
    </location>
</feature>
<sequence>MGNTNVLRSYRLWRKRNEYLALLASSVPSTDQILPAETVICPETASFRINWNFPDNVKTYAHCDRLEDAYQVGTECSGSNVLYTEWSAGTTDLGFSSTFDCGTRDCVTVRVYDYYDGGDGSGLRWLIDCDESIGLTSNVGKLFLENPIVWDKASETIESETSSTESETSSTESGASSTESESSTTEVDSASPTDTETLPSATKSSEPTDTHDPDDEGGDAPKTGVIAGAVVGSLAGIALIFGALILGFRVGRRSRDDAEDPHRSFRDTLRSLPRPTIAWKHPEPKSPTYAIQPIFVGDCDPIGASRPTPIPSHNETNSPVTSPTYASGAETKRENELPASPSSAQTGNLVLPEGHELLAITGDPVTELPAGPDSQGWAVTGAQQHPYEMDSTTGHRPPVA</sequence>
<dbReference type="CDD" id="cd12087">
    <property type="entry name" value="TM_EGFR-like"/>
    <property type="match status" value="1"/>
</dbReference>
<dbReference type="EMBL" id="JAADJG010000794">
    <property type="protein sequence ID" value="KAF4436577.1"/>
    <property type="molecule type" value="Genomic_DNA"/>
</dbReference>
<keyword evidence="2" id="KW-0472">Membrane</keyword>
<gene>
    <name evidence="3" type="ORF">F53441_13215</name>
</gene>
<reference evidence="3" key="1">
    <citation type="submission" date="2020-01" db="EMBL/GenBank/DDBJ databases">
        <title>Identification and distribution of gene clusters putatively required for synthesis of sphingolipid metabolism inhibitors in phylogenetically diverse species of the filamentous fungus Fusarium.</title>
        <authorList>
            <person name="Kim H.-S."/>
            <person name="Busman M."/>
            <person name="Brown D.W."/>
            <person name="Divon H."/>
            <person name="Uhlig S."/>
            <person name="Proctor R.H."/>
        </authorList>
    </citation>
    <scope>NUCLEOTIDE SEQUENCE</scope>
    <source>
        <strain evidence="3">NRRL 53441</strain>
    </source>
</reference>
<organism evidence="3 4">
    <name type="scientific">Fusarium austroafricanum</name>
    <dbReference type="NCBI Taxonomy" id="2364996"/>
    <lineage>
        <taxon>Eukaryota</taxon>
        <taxon>Fungi</taxon>
        <taxon>Dikarya</taxon>
        <taxon>Ascomycota</taxon>
        <taxon>Pezizomycotina</taxon>
        <taxon>Sordariomycetes</taxon>
        <taxon>Hypocreomycetidae</taxon>
        <taxon>Hypocreales</taxon>
        <taxon>Nectriaceae</taxon>
        <taxon>Fusarium</taxon>
        <taxon>Fusarium concolor species complex</taxon>
    </lineage>
</organism>
<dbReference type="AlphaFoldDB" id="A0A8H4NS51"/>
<feature type="compositionally biased region" description="Polar residues" evidence="1">
    <location>
        <begin position="311"/>
        <end position="325"/>
    </location>
</feature>
<evidence type="ECO:0000313" key="3">
    <source>
        <dbReference type="EMBL" id="KAF4436577.1"/>
    </source>
</evidence>
<feature type="compositionally biased region" description="Low complexity" evidence="1">
    <location>
        <begin position="159"/>
        <end position="186"/>
    </location>
</feature>
<dbReference type="Proteomes" id="UP000605986">
    <property type="component" value="Unassembled WGS sequence"/>
</dbReference>
<protein>
    <submittedName>
        <fullName evidence="3">Uncharacterized protein</fullName>
    </submittedName>
</protein>
<evidence type="ECO:0000256" key="1">
    <source>
        <dbReference type="SAM" id="MobiDB-lite"/>
    </source>
</evidence>
<keyword evidence="2" id="KW-1133">Transmembrane helix</keyword>
<feature type="compositionally biased region" description="Polar residues" evidence="1">
    <location>
        <begin position="187"/>
        <end position="205"/>
    </location>
</feature>
<feature type="region of interest" description="Disordered" evidence="1">
    <location>
        <begin position="363"/>
        <end position="400"/>
    </location>
</feature>